<evidence type="ECO:0000313" key="1">
    <source>
        <dbReference type="EMBL" id="ELP63469.1"/>
    </source>
</evidence>
<sequence length="20" mass="1754">MAAPLLTAAALSLAGVVGGA</sequence>
<dbReference type="AlphaFoldDB" id="L7EX59"/>
<keyword evidence="2" id="KW-1185">Reference proteome</keyword>
<evidence type="ECO:0000313" key="2">
    <source>
        <dbReference type="Proteomes" id="UP000010931"/>
    </source>
</evidence>
<gene>
    <name evidence="1" type="ORF">STRTUCAR8_06960</name>
</gene>
<dbReference type="EMBL" id="AEJB01000515">
    <property type="protein sequence ID" value="ELP63469.1"/>
    <property type="molecule type" value="Genomic_DNA"/>
</dbReference>
<name>L7EX59_STRT8</name>
<dbReference type="Proteomes" id="UP000010931">
    <property type="component" value="Unassembled WGS sequence"/>
</dbReference>
<comment type="caution">
    <text evidence="1">The sequence shown here is derived from an EMBL/GenBank/DDBJ whole genome shotgun (WGS) entry which is preliminary data.</text>
</comment>
<feature type="non-terminal residue" evidence="1">
    <location>
        <position position="20"/>
    </location>
</feature>
<reference evidence="1 2" key="1">
    <citation type="journal article" date="2011" name="Plasmid">
        <title>Streptomyces turgidiscabies Car8 contains a modular pathogenicity island that shares virulence genes with other actinobacterial plant pathogens.</title>
        <authorList>
            <person name="Huguet-Tapia J.C."/>
            <person name="Badger J.H."/>
            <person name="Loria R."/>
            <person name="Pettis G.S."/>
        </authorList>
    </citation>
    <scope>NUCLEOTIDE SEQUENCE [LARGE SCALE GENOMIC DNA]</scope>
    <source>
        <strain evidence="1 2">Car8</strain>
    </source>
</reference>
<proteinExistence type="predicted"/>
<accession>L7EX59</accession>
<organism evidence="1 2">
    <name type="scientific">Streptomyces turgidiscabies (strain Car8)</name>
    <dbReference type="NCBI Taxonomy" id="698760"/>
    <lineage>
        <taxon>Bacteria</taxon>
        <taxon>Bacillati</taxon>
        <taxon>Actinomycetota</taxon>
        <taxon>Actinomycetes</taxon>
        <taxon>Kitasatosporales</taxon>
        <taxon>Streptomycetaceae</taxon>
        <taxon>Streptomyces</taxon>
    </lineage>
</organism>
<protein>
    <submittedName>
        <fullName evidence="1">Uncharacterized protein</fullName>
    </submittedName>
</protein>